<dbReference type="InterPro" id="IPR032466">
    <property type="entry name" value="Metal_Hydrolase"/>
</dbReference>
<dbReference type="Gene3D" id="1.10.2020.10">
    <property type="entry name" value="uronate isomerase, domain 2, chain A"/>
    <property type="match status" value="1"/>
</dbReference>
<gene>
    <name evidence="1" type="ORF">GCM10007096_32650</name>
</gene>
<proteinExistence type="predicted"/>
<protein>
    <submittedName>
        <fullName evidence="1">Glucuronate isomerase</fullName>
    </submittedName>
</protein>
<keyword evidence="2" id="KW-1185">Reference proteome</keyword>
<keyword evidence="1" id="KW-0413">Isomerase</keyword>
<dbReference type="EMBL" id="BMFV01000029">
    <property type="protein sequence ID" value="GGH85988.1"/>
    <property type="molecule type" value="Genomic_DNA"/>
</dbReference>
<dbReference type="GO" id="GO:0016853">
    <property type="term" value="F:isomerase activity"/>
    <property type="evidence" value="ECO:0007669"/>
    <property type="project" value="UniProtKB-KW"/>
</dbReference>
<name>A0A8J2ZYY6_9BACL</name>
<sequence>MTVKTADVLTTVQEIVENTPITDIHTHLYSPQFKEQLLFGIDELLTYHYLIAETMRVVPLSYEEYWQRSTKEQADLIWEELFIKRTPYSEACRGVVTTLSKLGLNLQSKDLEAYREEVATSSIEEYVDRIFHLAHVNSVVMTNDPFDPKERQIWLEGPERDPRFHAALRIDPLLNSYTDIVEDLRDWGYQVGDDLADQTVQELQRFIEDWVERMAPLYVAVSLPDDFKYPDTSIRSALIEKVLLPVCRKKNLPFAMMIGVKRSVNPQLRSAGDSVGKADIQSVEYLCKNFPENKFMVTMLSRENQHELAVTARKFRNLMVFGCWWFLNNPTLIEEITAMRFELLGTSVIPQHSDARILDQLVYKWDHSRKIIAKVLTRQYQNLIDAGWTLTEEDIRRDVKQLFNDNFWDFISLKLS</sequence>
<dbReference type="AlphaFoldDB" id="A0A8J2ZYY6"/>
<dbReference type="RefSeq" id="WP_188498453.1">
    <property type="nucleotide sequence ID" value="NZ_BMFV01000029.1"/>
</dbReference>
<dbReference type="Proteomes" id="UP000656813">
    <property type="component" value="Unassembled WGS sequence"/>
</dbReference>
<accession>A0A8J2ZYY6</accession>
<dbReference type="Gene3D" id="3.20.20.140">
    <property type="entry name" value="Metal-dependent hydrolases"/>
    <property type="match status" value="1"/>
</dbReference>
<evidence type="ECO:0000313" key="2">
    <source>
        <dbReference type="Proteomes" id="UP000656813"/>
    </source>
</evidence>
<reference evidence="1" key="1">
    <citation type="journal article" date="2014" name="Int. J. Syst. Evol. Microbiol.">
        <title>Complete genome sequence of Corynebacterium casei LMG S-19264T (=DSM 44701T), isolated from a smear-ripened cheese.</title>
        <authorList>
            <consortium name="US DOE Joint Genome Institute (JGI-PGF)"/>
            <person name="Walter F."/>
            <person name="Albersmeier A."/>
            <person name="Kalinowski J."/>
            <person name="Ruckert C."/>
        </authorList>
    </citation>
    <scope>NUCLEOTIDE SEQUENCE</scope>
    <source>
        <strain evidence="1">CGMCC 1.12777</strain>
    </source>
</reference>
<comment type="caution">
    <text evidence="1">The sequence shown here is derived from an EMBL/GenBank/DDBJ whole genome shotgun (WGS) entry which is preliminary data.</text>
</comment>
<evidence type="ECO:0000313" key="1">
    <source>
        <dbReference type="EMBL" id="GGH85988.1"/>
    </source>
</evidence>
<organism evidence="1 2">
    <name type="scientific">Pullulanibacillus pueri</name>
    <dbReference type="NCBI Taxonomy" id="1437324"/>
    <lineage>
        <taxon>Bacteria</taxon>
        <taxon>Bacillati</taxon>
        <taxon>Bacillota</taxon>
        <taxon>Bacilli</taxon>
        <taxon>Bacillales</taxon>
        <taxon>Sporolactobacillaceae</taxon>
        <taxon>Pullulanibacillus</taxon>
    </lineage>
</organism>
<dbReference type="SUPFAM" id="SSF51556">
    <property type="entry name" value="Metallo-dependent hydrolases"/>
    <property type="match status" value="1"/>
</dbReference>
<reference evidence="1" key="2">
    <citation type="submission" date="2020-09" db="EMBL/GenBank/DDBJ databases">
        <authorList>
            <person name="Sun Q."/>
            <person name="Zhou Y."/>
        </authorList>
    </citation>
    <scope>NUCLEOTIDE SEQUENCE</scope>
    <source>
        <strain evidence="1">CGMCC 1.12777</strain>
    </source>
</reference>